<comment type="caution">
    <text evidence="3">The sequence shown here is derived from an EMBL/GenBank/DDBJ whole genome shotgun (WGS) entry which is preliminary data.</text>
</comment>
<feature type="region of interest" description="Disordered" evidence="2">
    <location>
        <begin position="284"/>
        <end position="337"/>
    </location>
</feature>
<protein>
    <submittedName>
        <fullName evidence="3">Uncharacterized protein</fullName>
    </submittedName>
</protein>
<evidence type="ECO:0000256" key="1">
    <source>
        <dbReference type="ARBA" id="ARBA00023002"/>
    </source>
</evidence>
<dbReference type="InterPro" id="IPR050816">
    <property type="entry name" value="Flavin-dep_Halogenase_NPB"/>
</dbReference>
<dbReference type="PANTHER" id="PTHR43747">
    <property type="entry name" value="FAD-BINDING PROTEIN"/>
    <property type="match status" value="1"/>
</dbReference>
<evidence type="ECO:0000256" key="2">
    <source>
        <dbReference type="SAM" id="MobiDB-lite"/>
    </source>
</evidence>
<evidence type="ECO:0000313" key="4">
    <source>
        <dbReference type="Proteomes" id="UP000609651"/>
    </source>
</evidence>
<proteinExistence type="predicted"/>
<reference evidence="3 4" key="1">
    <citation type="journal article" date="2020" name="Syst. Appl. Microbiol.">
        <title>Alienimonas chondri sp. nov., a novel planctomycete isolated from the biofilm of the red alga Chondrus crispus.</title>
        <authorList>
            <person name="Vitorino I."/>
            <person name="Albuquerque L."/>
            <person name="Wiegand S."/>
            <person name="Kallscheuer N."/>
            <person name="da Costa M.S."/>
            <person name="Lobo-da-Cunha A."/>
            <person name="Jogler C."/>
            <person name="Lage O.M."/>
        </authorList>
    </citation>
    <scope>NUCLEOTIDE SEQUENCE [LARGE SCALE GENOMIC DNA]</scope>
    <source>
        <strain evidence="3 4">LzC2</strain>
    </source>
</reference>
<dbReference type="Gene3D" id="3.50.50.60">
    <property type="entry name" value="FAD/NAD(P)-binding domain"/>
    <property type="match status" value="1"/>
</dbReference>
<dbReference type="InterPro" id="IPR036188">
    <property type="entry name" value="FAD/NAD-bd_sf"/>
</dbReference>
<organism evidence="3 4">
    <name type="scientific">Alienimonas chondri</name>
    <dbReference type="NCBI Taxonomy" id="2681879"/>
    <lineage>
        <taxon>Bacteria</taxon>
        <taxon>Pseudomonadati</taxon>
        <taxon>Planctomycetota</taxon>
        <taxon>Planctomycetia</taxon>
        <taxon>Planctomycetales</taxon>
        <taxon>Planctomycetaceae</taxon>
        <taxon>Alienimonas</taxon>
    </lineage>
</organism>
<accession>A0ABX1VEF0</accession>
<evidence type="ECO:0000313" key="3">
    <source>
        <dbReference type="EMBL" id="NNJ26488.1"/>
    </source>
</evidence>
<dbReference type="EMBL" id="WTPX01000081">
    <property type="protein sequence ID" value="NNJ26488.1"/>
    <property type="molecule type" value="Genomic_DNA"/>
</dbReference>
<keyword evidence="4" id="KW-1185">Reference proteome</keyword>
<dbReference type="RefSeq" id="WP_171187585.1">
    <property type="nucleotide sequence ID" value="NZ_WTPX01000081.1"/>
</dbReference>
<name>A0ABX1VEF0_9PLAN</name>
<dbReference type="Proteomes" id="UP000609651">
    <property type="component" value="Unassembled WGS sequence"/>
</dbReference>
<gene>
    <name evidence="3" type="ORF">LzC2_25760</name>
</gene>
<keyword evidence="1" id="KW-0560">Oxidoreductase</keyword>
<sequence>MFAPPFPPDRTPPHHVQCDVAVLGAGFGGSLTACCLRAGGLSVALIDSGRLPRFALGETLTPPAAALLQTLAERFRLAWLPPLLDPVEHERAGPGVRSGRSRGTAWVPVSATGEAAEPLMVEFAGPLGAHWHRGDLDAFTAARAVAADAVFFDRTVLRSAERNAGGGYVLTGARDERTVPGDTEANPAAPVRIEARFLIDAGPPLGTSRSADDPGLAALLGLPDETASLATRTQLTYAHASGLEPLEYPIVEDGADGAADGATVHHVFTDGWYRELRFADGTASVARSAPVQDGQGDDDRRDGDPFRLSGRGGGVAERHGRSTHAAPGSAPVSLGPFQRRSGRVAGSDYALLPAAAAAIDPLHDPDLAHTAAAVLRLCTLLSEEWTRPTLATAVARYGAALDRELNRIDGLTAPAYAALGDWDTFQLAVRLFEAASAGAENLAGEDGGDFLLAGDADFSAAALAFSEGVGRLGANELADALRLSVPHDGGRFFPID</sequence>
<dbReference type="PANTHER" id="PTHR43747:SF5">
    <property type="entry name" value="FAD-BINDING DOMAIN-CONTAINING PROTEIN"/>
    <property type="match status" value="1"/>
</dbReference>
<dbReference type="SUPFAM" id="SSF51905">
    <property type="entry name" value="FAD/NAD(P)-binding domain"/>
    <property type="match status" value="1"/>
</dbReference>